<dbReference type="GO" id="GO:0031515">
    <property type="term" value="C:tRNA (m1A) methyltransferase complex"/>
    <property type="evidence" value="ECO:0007669"/>
    <property type="project" value="InterPro"/>
</dbReference>
<organism evidence="8 9">
    <name type="scientific">Perkinsus chesapeaki</name>
    <name type="common">Clam parasite</name>
    <name type="synonym">Perkinsus andrewsi</name>
    <dbReference type="NCBI Taxonomy" id="330153"/>
    <lineage>
        <taxon>Eukaryota</taxon>
        <taxon>Sar</taxon>
        <taxon>Alveolata</taxon>
        <taxon>Perkinsozoa</taxon>
        <taxon>Perkinsea</taxon>
        <taxon>Perkinsida</taxon>
        <taxon>Perkinsidae</taxon>
        <taxon>Perkinsus</taxon>
    </lineage>
</organism>
<evidence type="ECO:0000313" key="8">
    <source>
        <dbReference type="EMBL" id="KAF4676643.1"/>
    </source>
</evidence>
<sequence length="449" mass="49001">MPTTTGAAANATLPAAVADDIVDYGKSVIVRVSDGSAKVVRLPKATRAADIGNDGEHSPKGKKPRPKRQDNVKIGKTVVPILIVSYEQLPRLLVDVTGRRYIIMKVMDGCEVNAVSTSEDAEIDTTVNNQFLEQKSEDNQPDMASSSATDAALKSKTFEMKTQFSQEKYLRKKQKKYLREVALLPLNIYNYCHYAPGAANGPRFDLVGSILRHTSQCQSLVVWDDSCGGLVTAAALDRGQHVERLARGRGTTPDAAITELGIPSEVVGSLLSKTQLVDEEEEESKQDDYVGDDGLRHYHKRARKRSVVGNPVISPDGGVVVWMDLAISGGTKEFSEVTSAVMEQITPYCGTLVVLVRHMDLVQRLQRELIKSEEWINVSLTEPIVREHQVLPNRTHPIMQSATNSAQGFLLTATKVVAPSKQSDSIVEDTPADKRPKVDDDDAGASANV</sequence>
<evidence type="ECO:0000313" key="9">
    <source>
        <dbReference type="Proteomes" id="UP000591131"/>
    </source>
</evidence>
<comment type="subcellular location">
    <subcellularLocation>
        <location evidence="1">Nucleus</location>
    </subcellularLocation>
</comment>
<evidence type="ECO:0000256" key="2">
    <source>
        <dbReference type="ARBA" id="ARBA00008320"/>
    </source>
</evidence>
<comment type="caution">
    <text evidence="8">The sequence shown here is derived from an EMBL/GenBank/DDBJ whole genome shotgun (WGS) entry which is preliminary data.</text>
</comment>
<accession>A0A7J6MYH7</accession>
<name>A0A7J6MYH7_PERCH</name>
<keyword evidence="5" id="KW-0539">Nucleus</keyword>
<evidence type="ECO:0000256" key="5">
    <source>
        <dbReference type="ARBA" id="ARBA00023242"/>
    </source>
</evidence>
<evidence type="ECO:0000256" key="3">
    <source>
        <dbReference type="ARBA" id="ARBA00021704"/>
    </source>
</evidence>
<evidence type="ECO:0000256" key="7">
    <source>
        <dbReference type="SAM" id="MobiDB-lite"/>
    </source>
</evidence>
<keyword evidence="4" id="KW-0819">tRNA processing</keyword>
<dbReference type="EMBL" id="JAAPAO010000032">
    <property type="protein sequence ID" value="KAF4676643.1"/>
    <property type="molecule type" value="Genomic_DNA"/>
</dbReference>
<dbReference type="InterPro" id="IPR017423">
    <property type="entry name" value="TRM6"/>
</dbReference>
<dbReference type="PANTHER" id="PTHR12945">
    <property type="entry name" value="TRANSLATION INITIATION FACTOR EIF3-RELATED"/>
    <property type="match status" value="1"/>
</dbReference>
<dbReference type="Proteomes" id="UP000591131">
    <property type="component" value="Unassembled WGS sequence"/>
</dbReference>
<dbReference type="AlphaFoldDB" id="A0A7J6MYH7"/>
<keyword evidence="9" id="KW-1185">Reference proteome</keyword>
<feature type="region of interest" description="Disordered" evidence="7">
    <location>
        <begin position="418"/>
        <end position="449"/>
    </location>
</feature>
<dbReference type="GO" id="GO:0005634">
    <property type="term" value="C:nucleus"/>
    <property type="evidence" value="ECO:0007669"/>
    <property type="project" value="UniProtKB-SubCell"/>
</dbReference>
<protein>
    <recommendedName>
        <fullName evidence="3">tRNA (adenine(58)-N(1))-methyltransferase non-catalytic subunit TRM6</fullName>
    </recommendedName>
    <alternativeName>
        <fullName evidence="6">tRNA(m1A58)-methyltransferase subunit TRM6</fullName>
    </alternativeName>
</protein>
<dbReference type="Pfam" id="PF04189">
    <property type="entry name" value="Gcd10p"/>
    <property type="match status" value="1"/>
</dbReference>
<proteinExistence type="inferred from homology"/>
<reference evidence="8 9" key="1">
    <citation type="submission" date="2020-04" db="EMBL/GenBank/DDBJ databases">
        <title>Perkinsus chesapeaki whole genome sequence.</title>
        <authorList>
            <person name="Bogema D.R."/>
        </authorList>
    </citation>
    <scope>NUCLEOTIDE SEQUENCE [LARGE SCALE GENOMIC DNA]</scope>
    <source>
        <strain evidence="8">ATCC PRA-425</strain>
    </source>
</reference>
<gene>
    <name evidence="8" type="ORF">FOL47_005796</name>
</gene>
<dbReference type="OrthoDB" id="10254665at2759"/>
<dbReference type="GO" id="GO:0030488">
    <property type="term" value="P:tRNA methylation"/>
    <property type="evidence" value="ECO:0007669"/>
    <property type="project" value="InterPro"/>
</dbReference>
<evidence type="ECO:0000256" key="4">
    <source>
        <dbReference type="ARBA" id="ARBA00022694"/>
    </source>
</evidence>
<evidence type="ECO:0000256" key="6">
    <source>
        <dbReference type="ARBA" id="ARBA00032319"/>
    </source>
</evidence>
<evidence type="ECO:0000256" key="1">
    <source>
        <dbReference type="ARBA" id="ARBA00004123"/>
    </source>
</evidence>
<feature type="region of interest" description="Disordered" evidence="7">
    <location>
        <begin position="48"/>
        <end position="71"/>
    </location>
</feature>
<dbReference type="PANTHER" id="PTHR12945:SF0">
    <property type="entry name" value="TRNA (ADENINE(58)-N(1))-METHYLTRANSFERASE NON-CATALYTIC SUBUNIT TRM6"/>
    <property type="match status" value="1"/>
</dbReference>
<comment type="similarity">
    <text evidence="2">Belongs to the TRM6/GCD10 family.</text>
</comment>